<dbReference type="SUPFAM" id="SSF51338">
    <property type="entry name" value="Composite domain of metallo-dependent hydrolases"/>
    <property type="match status" value="1"/>
</dbReference>
<protein>
    <submittedName>
        <fullName evidence="2">Amidohydrolase</fullName>
    </submittedName>
</protein>
<name>A0A3S0XV09_9BURK</name>
<dbReference type="SUPFAM" id="SSF51556">
    <property type="entry name" value="Metallo-dependent hydrolases"/>
    <property type="match status" value="1"/>
</dbReference>
<dbReference type="PANTHER" id="PTHR22642:SF2">
    <property type="entry name" value="PROTEIN LONG AFTER FAR-RED 3"/>
    <property type="match status" value="1"/>
</dbReference>
<evidence type="ECO:0000259" key="1">
    <source>
        <dbReference type="Pfam" id="PF07969"/>
    </source>
</evidence>
<dbReference type="Gene3D" id="3.10.310.70">
    <property type="match status" value="1"/>
</dbReference>
<dbReference type="InterPro" id="IPR013108">
    <property type="entry name" value="Amidohydro_3"/>
</dbReference>
<gene>
    <name evidence="2" type="ORF">EJP67_24855</name>
</gene>
<dbReference type="Gene3D" id="3.20.20.140">
    <property type="entry name" value="Metal-dependent hydrolases"/>
    <property type="match status" value="1"/>
</dbReference>
<dbReference type="RefSeq" id="WP_126024389.1">
    <property type="nucleotide sequence ID" value="NZ_RXFT01000012.1"/>
</dbReference>
<dbReference type="EMBL" id="RXFT01000012">
    <property type="protein sequence ID" value="RUR70290.1"/>
    <property type="molecule type" value="Genomic_DNA"/>
</dbReference>
<dbReference type="InterPro" id="IPR032466">
    <property type="entry name" value="Metal_Hydrolase"/>
</dbReference>
<dbReference type="Pfam" id="PF07969">
    <property type="entry name" value="Amidohydro_3"/>
    <property type="match status" value="1"/>
</dbReference>
<dbReference type="OrthoDB" id="9031471at2"/>
<dbReference type="GO" id="GO:0016810">
    <property type="term" value="F:hydrolase activity, acting on carbon-nitrogen (but not peptide) bonds"/>
    <property type="evidence" value="ECO:0007669"/>
    <property type="project" value="InterPro"/>
</dbReference>
<dbReference type="CDD" id="cd01300">
    <property type="entry name" value="YtcJ_like"/>
    <property type="match status" value="1"/>
</dbReference>
<dbReference type="AlphaFoldDB" id="A0A3S0XV09"/>
<proteinExistence type="predicted"/>
<dbReference type="Proteomes" id="UP000281118">
    <property type="component" value="Unassembled WGS sequence"/>
</dbReference>
<evidence type="ECO:0000313" key="3">
    <source>
        <dbReference type="Proteomes" id="UP000281118"/>
    </source>
</evidence>
<evidence type="ECO:0000313" key="2">
    <source>
        <dbReference type="EMBL" id="RUR70290.1"/>
    </source>
</evidence>
<reference evidence="2 3" key="1">
    <citation type="submission" date="2018-12" db="EMBL/GenBank/DDBJ databases">
        <title>The genome sequences of Variovorax guangxiensis DSM 27352.</title>
        <authorList>
            <person name="Gao J."/>
            <person name="Sun J."/>
        </authorList>
    </citation>
    <scope>NUCLEOTIDE SEQUENCE [LARGE SCALE GENOMIC DNA]</scope>
    <source>
        <strain evidence="2 3">DSM 27352</strain>
    </source>
</reference>
<dbReference type="InterPro" id="IPR033932">
    <property type="entry name" value="YtcJ-like"/>
</dbReference>
<dbReference type="PANTHER" id="PTHR22642">
    <property type="entry name" value="IMIDAZOLONEPROPIONASE"/>
    <property type="match status" value="1"/>
</dbReference>
<sequence>MSQQTANKTTTTVYTARKIITMNPMQPHATHVAVRDGRVLAVGALADMQGWGPFTLDERFAGKVVMPGLVEGHCHLKEGSMWDWTYLGWFDRRDPEGKVWSGLRSMDEVVSRLSEVAAKMTADGVPDTEPLVAWGFDPIYFGGERMTVHHVDRASNTRPIVIGHANGHLMNVNSAMLRIAEITRDNEVEGVVRFADGADEGEPTGELQEPAAMFLVLRKIGNAGLLAPMTEAGVRSFARLACLQGVTTATDLVNKLTPDDCGVLETVTADDGFGVRILPAFQAFHGTHGAAQGAEHVKWLLPRNTDRLRYGLVKMMLDGSIQGFSARLRWPGHFNGAPNGIWVTAPAQYETDFETYHRAGLTIHTHTNGDEASEVAIDAIERVLARAPRPDHRHTLQHGQMIDAPLFRRMAALGLCANLFANHIWYWGDQHYEMTMGPDRANRLDACGSALAAGVPLAIHSDAPVTPLGPLFTAWCAVNRITPKGRLLGEAERITVPQALRAITLGAAWTLKLDGEIGSIECGKRADFCVLEDDPLEMDPMALKDARVWGTVLSGRVFEAQRGQGA</sequence>
<keyword evidence="2" id="KW-0378">Hydrolase</keyword>
<comment type="caution">
    <text evidence="2">The sequence shown here is derived from an EMBL/GenBank/DDBJ whole genome shotgun (WGS) entry which is preliminary data.</text>
</comment>
<organism evidence="2 3">
    <name type="scientific">Variovorax guangxiensis</name>
    <dbReference type="NCBI Taxonomy" id="1775474"/>
    <lineage>
        <taxon>Bacteria</taxon>
        <taxon>Pseudomonadati</taxon>
        <taxon>Pseudomonadota</taxon>
        <taxon>Betaproteobacteria</taxon>
        <taxon>Burkholderiales</taxon>
        <taxon>Comamonadaceae</taxon>
        <taxon>Variovorax</taxon>
    </lineage>
</organism>
<dbReference type="InterPro" id="IPR011059">
    <property type="entry name" value="Metal-dep_hydrolase_composite"/>
</dbReference>
<feature type="domain" description="Amidohydrolase 3" evidence="1">
    <location>
        <begin position="62"/>
        <end position="557"/>
    </location>
</feature>
<dbReference type="Gene3D" id="2.30.40.10">
    <property type="entry name" value="Urease, subunit C, domain 1"/>
    <property type="match status" value="1"/>
</dbReference>
<accession>A0A3S0XV09</accession>